<proteinExistence type="predicted"/>
<dbReference type="SMART" id="SM00248">
    <property type="entry name" value="ANK"/>
    <property type="match status" value="3"/>
</dbReference>
<dbReference type="FunFam" id="1.10.220.150:FF:000003">
    <property type="entry name" value="ARF GTPase-activating protein GIT2 isoform 1"/>
    <property type="match status" value="1"/>
</dbReference>
<name>A0A2J8XL99_PONAB</name>
<evidence type="ECO:0000256" key="10">
    <source>
        <dbReference type="SAM" id="MobiDB-lite"/>
    </source>
</evidence>
<evidence type="ECO:0000256" key="1">
    <source>
        <dbReference type="ARBA" id="ARBA00022468"/>
    </source>
</evidence>
<dbReference type="InterPro" id="IPR037278">
    <property type="entry name" value="ARFGAP/RecO"/>
</dbReference>
<dbReference type="InterPro" id="IPR047161">
    <property type="entry name" value="GIT-like"/>
</dbReference>
<keyword evidence="14" id="KW-1185">Reference proteome</keyword>
<evidence type="ECO:0000256" key="5">
    <source>
        <dbReference type="ARBA" id="ARBA00022833"/>
    </source>
</evidence>
<evidence type="ECO:0000313" key="12">
    <source>
        <dbReference type="EMBL" id="PNJ82815.1"/>
    </source>
</evidence>
<dbReference type="InterPro" id="IPR038508">
    <property type="entry name" value="ArfGAP_dom_sf"/>
</dbReference>
<dbReference type="GeneTree" id="ENSGT00940000156383"/>
<dbReference type="InterPro" id="IPR036770">
    <property type="entry name" value="Ankyrin_rpt-contain_sf"/>
</dbReference>
<dbReference type="Gene3D" id="1.20.5.170">
    <property type="match status" value="1"/>
</dbReference>
<dbReference type="Pfam" id="PF08518">
    <property type="entry name" value="GIT_SHD"/>
    <property type="match status" value="2"/>
</dbReference>
<dbReference type="InterPro" id="IPR001164">
    <property type="entry name" value="ArfGAP_dom"/>
</dbReference>
<evidence type="ECO:0000256" key="4">
    <source>
        <dbReference type="ARBA" id="ARBA00022771"/>
    </source>
</evidence>
<protein>
    <submittedName>
        <fullName evidence="13">GIT ArfGAP 2</fullName>
    </submittedName>
    <submittedName>
        <fullName evidence="12">GIT2 isoform 2</fullName>
    </submittedName>
</protein>
<dbReference type="SUPFAM" id="SSF48403">
    <property type="entry name" value="Ankyrin repeat"/>
    <property type="match status" value="1"/>
</dbReference>
<dbReference type="PROSITE" id="PS50088">
    <property type="entry name" value="ANK_REPEAT"/>
    <property type="match status" value="1"/>
</dbReference>
<dbReference type="CDD" id="cd08847">
    <property type="entry name" value="ArfGap_GIT2"/>
    <property type="match status" value="1"/>
</dbReference>
<evidence type="ECO:0000256" key="8">
    <source>
        <dbReference type="PROSITE-ProRule" id="PRU00023"/>
    </source>
</evidence>
<evidence type="ECO:0000256" key="2">
    <source>
        <dbReference type="ARBA" id="ARBA00022723"/>
    </source>
</evidence>
<reference evidence="13" key="3">
    <citation type="submission" date="2025-05" db="UniProtKB">
        <authorList>
            <consortium name="Ensembl"/>
        </authorList>
    </citation>
    <scope>IDENTIFICATION</scope>
</reference>
<dbReference type="PANTHER" id="PTHR46097:SF4">
    <property type="entry name" value="ARF GTPASE-ACTIVATING PROTEIN GIT2"/>
    <property type="match status" value="1"/>
</dbReference>
<feature type="domain" description="Arf-GAP" evidence="11">
    <location>
        <begin position="1"/>
        <end position="124"/>
    </location>
</feature>
<dbReference type="InterPro" id="IPR032352">
    <property type="entry name" value="GIT1/2_CC"/>
</dbReference>
<dbReference type="Ensembl" id="ENSPPYT00000045272.1">
    <property type="protein sequence ID" value="ENSPPYP00000027181.1"/>
    <property type="gene ID" value="ENSPPYG00000004941.3"/>
</dbReference>
<evidence type="ECO:0000256" key="6">
    <source>
        <dbReference type="ARBA" id="ARBA00023043"/>
    </source>
</evidence>
<dbReference type="GO" id="GO:0098793">
    <property type="term" value="C:presynapse"/>
    <property type="evidence" value="ECO:0007669"/>
    <property type="project" value="GOC"/>
</dbReference>
<dbReference type="Gene3D" id="1.20.120.330">
    <property type="entry name" value="Nucleotidyltransferases domain 2"/>
    <property type="match status" value="1"/>
</dbReference>
<reference evidence="13 14" key="1">
    <citation type="submission" date="2008-02" db="EMBL/GenBank/DDBJ databases">
        <title>A 6x draft sequence assembly of the Pongo pygmaeus abelii genome.</title>
        <authorList>
            <person name="Wilson R.K."/>
            <person name="Mardis E."/>
        </authorList>
    </citation>
    <scope>NUCLEOTIDE SEQUENCE [LARGE SCALE GENOMIC DNA]</scope>
</reference>
<evidence type="ECO:0000313" key="13">
    <source>
        <dbReference type="Ensembl" id="ENSPPYP00000027181.1"/>
    </source>
</evidence>
<accession>A0A8I5SZW7</accession>
<evidence type="ECO:0000313" key="14">
    <source>
        <dbReference type="Proteomes" id="UP000001595"/>
    </source>
</evidence>
<organism evidence="12">
    <name type="scientific">Pongo abelii</name>
    <name type="common">Sumatran orangutan</name>
    <name type="synonym">Pongo pygmaeus abelii</name>
    <dbReference type="NCBI Taxonomy" id="9601"/>
    <lineage>
        <taxon>Eukaryota</taxon>
        <taxon>Metazoa</taxon>
        <taxon>Chordata</taxon>
        <taxon>Craniata</taxon>
        <taxon>Vertebrata</taxon>
        <taxon>Euteleostomi</taxon>
        <taxon>Mammalia</taxon>
        <taxon>Eutheria</taxon>
        <taxon>Euarchontoglires</taxon>
        <taxon>Primates</taxon>
        <taxon>Haplorrhini</taxon>
        <taxon>Catarrhini</taxon>
        <taxon>Hominidae</taxon>
        <taxon>Pongo</taxon>
    </lineage>
</organism>
<keyword evidence="5" id="KW-0862">Zinc</keyword>
<dbReference type="SMART" id="SM00105">
    <property type="entry name" value="ArfGap"/>
    <property type="match status" value="1"/>
</dbReference>
<feature type="compositionally biased region" description="Acidic residues" evidence="10">
    <location>
        <begin position="385"/>
        <end position="403"/>
    </location>
</feature>
<keyword evidence="2" id="KW-0479">Metal-binding</keyword>
<dbReference type="Pfam" id="PF16559">
    <property type="entry name" value="GIT_CC"/>
    <property type="match status" value="1"/>
</dbReference>
<keyword evidence="4 9" id="KW-0863">Zinc-finger</keyword>
<dbReference type="Gene3D" id="1.25.40.20">
    <property type="entry name" value="Ankyrin repeat-containing domain"/>
    <property type="match status" value="1"/>
</dbReference>
<dbReference type="Pfam" id="PF01412">
    <property type="entry name" value="ArfGap"/>
    <property type="match status" value="1"/>
</dbReference>
<feature type="region of interest" description="Disordered" evidence="10">
    <location>
        <begin position="450"/>
        <end position="514"/>
    </location>
</feature>
<dbReference type="GO" id="GO:0007420">
    <property type="term" value="P:brain development"/>
    <property type="evidence" value="ECO:0007669"/>
    <property type="project" value="InterPro"/>
</dbReference>
<keyword evidence="1" id="KW-0343">GTPase activation</keyword>
<feature type="region of interest" description="Disordered" evidence="10">
    <location>
        <begin position="379"/>
        <end position="422"/>
    </location>
</feature>
<dbReference type="Gene3D" id="1.10.220.150">
    <property type="entry name" value="Arf GTPase activating protein"/>
    <property type="match status" value="1"/>
</dbReference>
<dbReference type="GO" id="GO:0032012">
    <property type="term" value="P:regulation of ARF protein signal transduction"/>
    <property type="evidence" value="ECO:0007669"/>
    <property type="project" value="InterPro"/>
</dbReference>
<dbReference type="GO" id="GO:0031267">
    <property type="term" value="F:small GTPase binding"/>
    <property type="evidence" value="ECO:0007669"/>
    <property type="project" value="TreeGrafter"/>
</dbReference>
<dbReference type="GO" id="GO:0005096">
    <property type="term" value="F:GTPase activator activity"/>
    <property type="evidence" value="ECO:0007669"/>
    <property type="project" value="UniProtKB-KW"/>
</dbReference>
<dbReference type="GO" id="GO:0008277">
    <property type="term" value="P:regulation of G protein-coupled receptor signaling pathway"/>
    <property type="evidence" value="ECO:0007669"/>
    <property type="project" value="TreeGrafter"/>
</dbReference>
<dbReference type="FunFam" id="1.20.120.330:FF:000002">
    <property type="entry name" value="ARF GTPase-activating protein GIT2 isoform 1"/>
    <property type="match status" value="1"/>
</dbReference>
<dbReference type="SUPFAM" id="SSF57863">
    <property type="entry name" value="ArfGap/RecO-like zinc finger"/>
    <property type="match status" value="1"/>
</dbReference>
<dbReference type="InterPro" id="IPR002110">
    <property type="entry name" value="Ankyrin_rpt"/>
</dbReference>
<sequence length="631" mass="70166">MSKRLRSSEVCADCSGPDPSWASVNRGTFLCDECCSVHRSLGRHISQVRHLKHTPWPPTLLQMVETLYNNGANSIWEHSLLDPASIMSGKRKANPQDKVHPNKAEFIRAKYQMLAFVHRLPCRDDDSVTAKDLSKQLHSSVRTGNLETCLRLLSLGAQANFFHPEKGNTPLHVASKAGQILQAELLAVYGADPGTQDSSGKTPVDYARQGGHHELAERLVEIQYELTDRLAFYLCGRKPDHKNGQHFIIPQMADSSLDLSELAKAAKKKLQSLSNHLFEELAMDVYDEVDRRETDAVWLATQNHSALVTETTVVPFLPVNPEYSSTRNQGRQKLARFNAHEFATLVIDILSDAKRRQQGSSLSGSKENVELILKTINNQHSVESQDNDQPDYDSVASDEDTDLETTANKANRQKSLDSDLSDGPVTVQEFMEVKNALVASEAKIQQLMKASRLEKQNSTPESDYDNTPNDMEPDGMGSSRKGRQRSMVWPGDGLVPDTAEPHVAPSPTLPSTEDVIRKTEQITKNIQELLRAAQENKHDSYIPCSERIHVAVTEMAALFPKKPKSDMVRTSLRLLTSSAYRLQSECKKTLPGDPGSPTDVQLVTQQVIQCAYDIAKAAKQLVTITTKENNN</sequence>
<dbReference type="GO" id="GO:0036465">
    <property type="term" value="P:synaptic vesicle recycling"/>
    <property type="evidence" value="ECO:0007669"/>
    <property type="project" value="TreeGrafter"/>
</dbReference>
<evidence type="ECO:0000256" key="9">
    <source>
        <dbReference type="PROSITE-ProRule" id="PRU00288"/>
    </source>
</evidence>
<dbReference type="PANTHER" id="PTHR46097">
    <property type="entry name" value="G PROTEIN-COUPLED RECEPTOR KINASE INTERACTING ARFGAP"/>
    <property type="match status" value="1"/>
</dbReference>
<evidence type="ECO:0000256" key="7">
    <source>
        <dbReference type="ARBA" id="ARBA00023054"/>
    </source>
</evidence>
<gene>
    <name evidence="13" type="primary">GIT2</name>
    <name evidence="12" type="ORF">CR201_G0001142</name>
</gene>
<dbReference type="PROSITE" id="PS50115">
    <property type="entry name" value="ARFGAP"/>
    <property type="match status" value="1"/>
</dbReference>
<dbReference type="GO" id="GO:0008270">
    <property type="term" value="F:zinc ion binding"/>
    <property type="evidence" value="ECO:0007669"/>
    <property type="project" value="UniProtKB-KW"/>
</dbReference>
<reference evidence="12" key="2">
    <citation type="submission" date="2017-12" db="EMBL/GenBank/DDBJ databases">
        <title>High-resolution comparative analysis of great ape genomes.</title>
        <authorList>
            <person name="Pollen A."/>
            <person name="Hastie A."/>
            <person name="Hormozdiari F."/>
            <person name="Dougherty M."/>
            <person name="Liu R."/>
            <person name="Chaisson M."/>
            <person name="Hoppe E."/>
            <person name="Hill C."/>
            <person name="Pang A."/>
            <person name="Hillier L."/>
            <person name="Baker C."/>
            <person name="Armstrong J."/>
            <person name="Shendure J."/>
            <person name="Paten B."/>
            <person name="Wilson R."/>
            <person name="Chao H."/>
            <person name="Schneider V."/>
            <person name="Ventura M."/>
            <person name="Kronenberg Z."/>
            <person name="Murali S."/>
            <person name="Gordon D."/>
            <person name="Cantsilieris S."/>
            <person name="Munson K."/>
            <person name="Nelson B."/>
            <person name="Raja A."/>
            <person name="Underwood J."/>
            <person name="Diekhans M."/>
            <person name="Fiddes I."/>
            <person name="Haussler D."/>
            <person name="Eichler E."/>
        </authorList>
    </citation>
    <scope>NUCLEOTIDE SEQUENCE [LARGE SCALE GENOMIC DNA]</scope>
    <source>
        <strain evidence="12">Susie</strain>
    </source>
</reference>
<dbReference type="AlphaFoldDB" id="A0A2J8XL99"/>
<dbReference type="Proteomes" id="UP000001595">
    <property type="component" value="Chromosome 12"/>
</dbReference>
<dbReference type="FunFam" id="1.25.40.20:FF:000013">
    <property type="entry name" value="ARF GTPase-activating protein GIT1 isoform 1"/>
    <property type="match status" value="1"/>
</dbReference>
<evidence type="ECO:0000259" key="11">
    <source>
        <dbReference type="PROSITE" id="PS50115"/>
    </source>
</evidence>
<accession>A0A2J8XL99</accession>
<dbReference type="InterPro" id="IPR022018">
    <property type="entry name" value="GIT1_C"/>
</dbReference>
<keyword evidence="3" id="KW-0677">Repeat</keyword>
<evidence type="ECO:0000256" key="3">
    <source>
        <dbReference type="ARBA" id="ARBA00022737"/>
    </source>
</evidence>
<feature type="compositionally biased region" description="Polar residues" evidence="10">
    <location>
        <begin position="456"/>
        <end position="469"/>
    </location>
</feature>
<keyword evidence="6 8" id="KW-0040">ANK repeat</keyword>
<dbReference type="SMART" id="SM00555">
    <property type="entry name" value="GIT"/>
    <property type="match status" value="2"/>
</dbReference>
<keyword evidence="7" id="KW-0175">Coiled coil</keyword>
<dbReference type="PROSITE" id="PS50297">
    <property type="entry name" value="ANK_REP_REGION"/>
    <property type="match status" value="1"/>
</dbReference>
<dbReference type="Pfam" id="PF12205">
    <property type="entry name" value="GIT1_C"/>
    <property type="match status" value="1"/>
</dbReference>
<dbReference type="EMBL" id="NDHI03003364">
    <property type="protein sequence ID" value="PNJ82815.1"/>
    <property type="molecule type" value="Genomic_DNA"/>
</dbReference>
<dbReference type="InterPro" id="IPR013724">
    <property type="entry name" value="GIT_SHD"/>
</dbReference>
<dbReference type="Pfam" id="PF12796">
    <property type="entry name" value="Ank_2"/>
    <property type="match status" value="1"/>
</dbReference>
<dbReference type="PRINTS" id="PR00405">
    <property type="entry name" value="REVINTRACTNG"/>
</dbReference>
<feature type="repeat" description="ANK" evidence="8">
    <location>
        <begin position="166"/>
        <end position="198"/>
    </location>
</feature>